<feature type="compositionally biased region" description="Basic and acidic residues" evidence="6">
    <location>
        <begin position="253"/>
        <end position="265"/>
    </location>
</feature>
<dbReference type="SMART" id="SM00353">
    <property type="entry name" value="HLH"/>
    <property type="match status" value="1"/>
</dbReference>
<keyword evidence="3" id="KW-0805">Transcription regulation</keyword>
<dbReference type="GO" id="GO:0005634">
    <property type="term" value="C:nucleus"/>
    <property type="evidence" value="ECO:0007669"/>
    <property type="project" value="UniProtKB-SubCell"/>
</dbReference>
<dbReference type="InterPro" id="IPR047265">
    <property type="entry name" value="PIF1-like_bHLH"/>
</dbReference>
<dbReference type="Proteomes" id="UP000324897">
    <property type="component" value="Chromosome 6"/>
</dbReference>
<feature type="region of interest" description="Disordered" evidence="6">
    <location>
        <begin position="95"/>
        <end position="124"/>
    </location>
</feature>
<feature type="region of interest" description="Disordered" evidence="6">
    <location>
        <begin position="246"/>
        <end position="265"/>
    </location>
</feature>
<dbReference type="GO" id="GO:0046983">
    <property type="term" value="F:protein dimerization activity"/>
    <property type="evidence" value="ECO:0007669"/>
    <property type="project" value="InterPro"/>
</dbReference>
<dbReference type="GO" id="GO:0003700">
    <property type="term" value="F:DNA-binding transcription factor activity"/>
    <property type="evidence" value="ECO:0007669"/>
    <property type="project" value="InterPro"/>
</dbReference>
<dbReference type="InterPro" id="IPR011598">
    <property type="entry name" value="bHLH_dom"/>
</dbReference>
<proteinExistence type="inferred from homology"/>
<organism evidence="9 10">
    <name type="scientific">Eragrostis curvula</name>
    <name type="common">weeping love grass</name>
    <dbReference type="NCBI Taxonomy" id="38414"/>
    <lineage>
        <taxon>Eukaryota</taxon>
        <taxon>Viridiplantae</taxon>
        <taxon>Streptophyta</taxon>
        <taxon>Embryophyta</taxon>
        <taxon>Tracheophyta</taxon>
        <taxon>Spermatophyta</taxon>
        <taxon>Magnoliopsida</taxon>
        <taxon>Liliopsida</taxon>
        <taxon>Poales</taxon>
        <taxon>Poaceae</taxon>
        <taxon>PACMAD clade</taxon>
        <taxon>Chloridoideae</taxon>
        <taxon>Eragrostideae</taxon>
        <taxon>Eragrostidinae</taxon>
        <taxon>Eragrostis</taxon>
    </lineage>
</organism>
<sequence>MNKFVPNWSSNMGDTFAPLCGEDDGLMELLWCNGPVVLQNQAPRKPPARSDKEAAAAAQESEAAAAAWLQYPAVEDPLERDLFSQLFGEAPAAGDTGRAACKEEEERAASAAAATAPRSRLMPPPMEKACLDDVGVVSDCEAGKADGGGDGAAAAATEACESSMLTIGSSFCGSNHVQTARTRARDAATVTSSSMQQPRSSCAGKAGPPAAAAHRSGKRKQRDAAETEDAEFESAAVTCEPAQKLTTAKRRRAAEVHNLSERRRRDRINEKMKALQELIPYCNKTDKASMLDEAIEYLKSLQLQLQVMWMGGGMAAAAAATATPVMFPAGVHQYMQQMMAPPQVASMPRMPFMAAAPPAQSSPVGHVAVADPYARCLAVDRLQTPSPMGMSFFQQQSPAPTPPPQAVVPGGDCSDASF</sequence>
<name>A0A5J9WM03_9POAL</name>
<dbReference type="FunFam" id="4.10.280.10:FF:000004">
    <property type="entry name" value="Basic helix-loop-helix transcription factor"/>
    <property type="match status" value="1"/>
</dbReference>
<evidence type="ECO:0000313" key="10">
    <source>
        <dbReference type="Proteomes" id="UP000324897"/>
    </source>
</evidence>
<evidence type="ECO:0000256" key="4">
    <source>
        <dbReference type="ARBA" id="ARBA00023163"/>
    </source>
</evidence>
<evidence type="ECO:0000256" key="1">
    <source>
        <dbReference type="ARBA" id="ARBA00004123"/>
    </source>
</evidence>
<keyword evidence="7" id="KW-0812">Transmembrane</keyword>
<dbReference type="PANTHER" id="PTHR46807:SF7">
    <property type="entry name" value="BHLH DOMAIN-CONTAINING PROTEIN"/>
    <property type="match status" value="1"/>
</dbReference>
<dbReference type="OrthoDB" id="690068at2759"/>
<evidence type="ECO:0000256" key="7">
    <source>
        <dbReference type="SAM" id="Phobius"/>
    </source>
</evidence>
<dbReference type="EMBL" id="RWGY01000002">
    <property type="protein sequence ID" value="TVU49133.1"/>
    <property type="molecule type" value="Genomic_DNA"/>
</dbReference>
<feature type="compositionally biased region" description="Low complexity" evidence="6">
    <location>
        <begin position="109"/>
        <end position="120"/>
    </location>
</feature>
<keyword evidence="4" id="KW-0804">Transcription</keyword>
<dbReference type="SUPFAM" id="SSF47459">
    <property type="entry name" value="HLH, helix-loop-helix DNA-binding domain"/>
    <property type="match status" value="1"/>
</dbReference>
<feature type="compositionally biased region" description="Low complexity" evidence="6">
    <location>
        <begin position="203"/>
        <end position="213"/>
    </location>
</feature>
<reference evidence="9 10" key="1">
    <citation type="journal article" date="2019" name="Sci. Rep.">
        <title>A high-quality genome of Eragrostis curvula grass provides insights into Poaceae evolution and supports new strategies to enhance forage quality.</title>
        <authorList>
            <person name="Carballo J."/>
            <person name="Santos B.A.C.M."/>
            <person name="Zappacosta D."/>
            <person name="Garbus I."/>
            <person name="Selva J.P."/>
            <person name="Gallo C.A."/>
            <person name="Diaz A."/>
            <person name="Albertini E."/>
            <person name="Caccamo M."/>
            <person name="Echenique V."/>
        </authorList>
    </citation>
    <scope>NUCLEOTIDE SEQUENCE [LARGE SCALE GENOMIC DNA]</scope>
    <source>
        <strain evidence="10">cv. Victoria</strain>
        <tissue evidence="9">Leaf</tissue>
    </source>
</reference>
<comment type="subcellular location">
    <subcellularLocation>
        <location evidence="1">Nucleus</location>
    </subcellularLocation>
</comment>
<dbReference type="CDD" id="cd11445">
    <property type="entry name" value="bHLH_AtPIF_like"/>
    <property type="match status" value="1"/>
</dbReference>
<keyword evidence="7" id="KW-1133">Transmembrane helix</keyword>
<dbReference type="Gramene" id="TVU49133">
    <property type="protein sequence ID" value="TVU49133"/>
    <property type="gene ID" value="EJB05_00427"/>
</dbReference>
<evidence type="ECO:0000313" key="9">
    <source>
        <dbReference type="EMBL" id="TVU49133.1"/>
    </source>
</evidence>
<comment type="caution">
    <text evidence="9">The sequence shown here is derived from an EMBL/GenBank/DDBJ whole genome shotgun (WGS) entry which is preliminary data.</text>
</comment>
<dbReference type="PROSITE" id="PS50888">
    <property type="entry name" value="BHLH"/>
    <property type="match status" value="1"/>
</dbReference>
<evidence type="ECO:0000256" key="3">
    <source>
        <dbReference type="ARBA" id="ARBA00023015"/>
    </source>
</evidence>
<evidence type="ECO:0000256" key="6">
    <source>
        <dbReference type="SAM" id="MobiDB-lite"/>
    </source>
</evidence>
<dbReference type="AlphaFoldDB" id="A0A5J9WM03"/>
<evidence type="ECO:0000256" key="5">
    <source>
        <dbReference type="ARBA" id="ARBA00023242"/>
    </source>
</evidence>
<evidence type="ECO:0000256" key="2">
    <source>
        <dbReference type="ARBA" id="ARBA00005510"/>
    </source>
</evidence>
<gene>
    <name evidence="9" type="ORF">EJB05_00427</name>
</gene>
<dbReference type="InterPro" id="IPR036638">
    <property type="entry name" value="HLH_DNA-bd_sf"/>
</dbReference>
<comment type="similarity">
    <text evidence="2">Belongs to the bHLH protein family.</text>
</comment>
<evidence type="ECO:0000259" key="8">
    <source>
        <dbReference type="PROSITE" id="PS50888"/>
    </source>
</evidence>
<accession>A0A5J9WM03</accession>
<feature type="region of interest" description="Disordered" evidence="6">
    <location>
        <begin position="188"/>
        <end position="232"/>
    </location>
</feature>
<protein>
    <recommendedName>
        <fullName evidence="8">BHLH domain-containing protein</fullName>
    </recommendedName>
</protein>
<feature type="domain" description="BHLH" evidence="8">
    <location>
        <begin position="252"/>
        <end position="301"/>
    </location>
</feature>
<dbReference type="InterPro" id="IPR044273">
    <property type="entry name" value="PIF3-like"/>
</dbReference>
<keyword evidence="10" id="KW-1185">Reference proteome</keyword>
<keyword evidence="7" id="KW-0472">Membrane</keyword>
<dbReference type="Gene3D" id="4.10.280.10">
    <property type="entry name" value="Helix-loop-helix DNA-binding domain"/>
    <property type="match status" value="1"/>
</dbReference>
<dbReference type="PANTHER" id="PTHR46807">
    <property type="entry name" value="TRANSCRIPTION FACTOR PIF3"/>
    <property type="match status" value="1"/>
</dbReference>
<keyword evidence="5" id="KW-0539">Nucleus</keyword>
<feature type="region of interest" description="Disordered" evidence="6">
    <location>
        <begin position="388"/>
        <end position="418"/>
    </location>
</feature>
<dbReference type="Pfam" id="PF00010">
    <property type="entry name" value="HLH"/>
    <property type="match status" value="1"/>
</dbReference>
<feature type="transmembrane region" description="Helical" evidence="7">
    <location>
        <begin position="307"/>
        <end position="329"/>
    </location>
</feature>